<dbReference type="EMBL" id="CM000882">
    <property type="protein sequence ID" value="PNT66664.1"/>
    <property type="molecule type" value="Genomic_DNA"/>
</dbReference>
<protein>
    <recommendedName>
        <fullName evidence="5">Secreted protein</fullName>
    </recommendedName>
</protein>
<feature type="signal peptide" evidence="1">
    <location>
        <begin position="1"/>
        <end position="16"/>
    </location>
</feature>
<evidence type="ECO:0000313" key="4">
    <source>
        <dbReference type="Proteomes" id="UP000008810"/>
    </source>
</evidence>
<name>A0A2K2CXB9_BRADI</name>
<keyword evidence="1" id="KW-0732">Signal</keyword>
<dbReference type="AlphaFoldDB" id="A0A2K2CXB9"/>
<proteinExistence type="predicted"/>
<dbReference type="Proteomes" id="UP000008810">
    <property type="component" value="Chromosome 3"/>
</dbReference>
<dbReference type="InParanoid" id="A0A2K2CXB9"/>
<organism evidence="2">
    <name type="scientific">Brachypodium distachyon</name>
    <name type="common">Purple false brome</name>
    <name type="synonym">Trachynia distachya</name>
    <dbReference type="NCBI Taxonomy" id="15368"/>
    <lineage>
        <taxon>Eukaryota</taxon>
        <taxon>Viridiplantae</taxon>
        <taxon>Streptophyta</taxon>
        <taxon>Embryophyta</taxon>
        <taxon>Tracheophyta</taxon>
        <taxon>Spermatophyta</taxon>
        <taxon>Magnoliopsida</taxon>
        <taxon>Liliopsida</taxon>
        <taxon>Poales</taxon>
        <taxon>Poaceae</taxon>
        <taxon>BOP clade</taxon>
        <taxon>Pooideae</taxon>
        <taxon>Stipodae</taxon>
        <taxon>Brachypodieae</taxon>
        <taxon>Brachypodium</taxon>
    </lineage>
</organism>
<evidence type="ECO:0000313" key="2">
    <source>
        <dbReference type="EMBL" id="PNT66664.1"/>
    </source>
</evidence>
<reference evidence="3" key="3">
    <citation type="submission" date="2018-08" db="UniProtKB">
        <authorList>
            <consortium name="EnsemblPlants"/>
        </authorList>
    </citation>
    <scope>IDENTIFICATION</scope>
    <source>
        <strain evidence="3">cv. Bd21</strain>
    </source>
</reference>
<evidence type="ECO:0000256" key="1">
    <source>
        <dbReference type="SAM" id="SignalP"/>
    </source>
</evidence>
<sequence>MIVFFSVFSCVWIMRCCDLPYILENGANCRIIRTTFSWHIYILDDRWRRTTQKRSMCGLTKYIEEKTISCWKHGRNQNSAVHSSGISPAAAAREGAGCRWSGRFS</sequence>
<reference evidence="2 3" key="1">
    <citation type="journal article" date="2010" name="Nature">
        <title>Genome sequencing and analysis of the model grass Brachypodium distachyon.</title>
        <authorList>
            <consortium name="International Brachypodium Initiative"/>
        </authorList>
    </citation>
    <scope>NUCLEOTIDE SEQUENCE [LARGE SCALE GENOMIC DNA]</scope>
    <source>
        <strain evidence="2 3">Bd21</strain>
    </source>
</reference>
<dbReference type="Gramene" id="PNT66664">
    <property type="protein sequence ID" value="PNT66664"/>
    <property type="gene ID" value="BRADI_3g15304v3"/>
</dbReference>
<dbReference type="EnsemblPlants" id="PNT66664">
    <property type="protein sequence ID" value="PNT66664"/>
    <property type="gene ID" value="BRADI_3g15304v3"/>
</dbReference>
<keyword evidence="4" id="KW-1185">Reference proteome</keyword>
<feature type="chain" id="PRO_5036043280" description="Secreted protein" evidence="1">
    <location>
        <begin position="17"/>
        <end position="105"/>
    </location>
</feature>
<evidence type="ECO:0000313" key="3">
    <source>
        <dbReference type="EnsemblPlants" id="PNT66664"/>
    </source>
</evidence>
<gene>
    <name evidence="2" type="ORF">BRADI_3g15304v3</name>
</gene>
<evidence type="ECO:0008006" key="5">
    <source>
        <dbReference type="Google" id="ProtNLM"/>
    </source>
</evidence>
<reference evidence="2" key="2">
    <citation type="submission" date="2017-06" db="EMBL/GenBank/DDBJ databases">
        <title>WGS assembly of Brachypodium distachyon.</title>
        <authorList>
            <consortium name="The International Brachypodium Initiative"/>
            <person name="Lucas S."/>
            <person name="Harmon-Smith M."/>
            <person name="Lail K."/>
            <person name="Tice H."/>
            <person name="Grimwood J."/>
            <person name="Bruce D."/>
            <person name="Barry K."/>
            <person name="Shu S."/>
            <person name="Lindquist E."/>
            <person name="Wang M."/>
            <person name="Pitluck S."/>
            <person name="Vogel J.P."/>
            <person name="Garvin D.F."/>
            <person name="Mockler T.C."/>
            <person name="Schmutz J."/>
            <person name="Rokhsar D."/>
            <person name="Bevan M.W."/>
        </authorList>
    </citation>
    <scope>NUCLEOTIDE SEQUENCE</scope>
    <source>
        <strain evidence="2">Bd21</strain>
    </source>
</reference>
<accession>A0A2K2CXB9</accession>